<evidence type="ECO:0000313" key="8">
    <source>
        <dbReference type="Proteomes" id="UP000228859"/>
    </source>
</evidence>
<feature type="transmembrane region" description="Helical" evidence="5">
    <location>
        <begin position="67"/>
        <end position="88"/>
    </location>
</feature>
<feature type="transmembrane region" description="Helical" evidence="5">
    <location>
        <begin position="304"/>
        <end position="328"/>
    </location>
</feature>
<evidence type="ECO:0000256" key="2">
    <source>
        <dbReference type="ARBA" id="ARBA00022692"/>
    </source>
</evidence>
<evidence type="ECO:0000256" key="4">
    <source>
        <dbReference type="ARBA" id="ARBA00023136"/>
    </source>
</evidence>
<feature type="transmembrane region" description="Helical" evidence="5">
    <location>
        <begin position="108"/>
        <end position="128"/>
    </location>
</feature>
<feature type="transmembrane region" description="Helical" evidence="5">
    <location>
        <begin position="270"/>
        <end position="292"/>
    </location>
</feature>
<dbReference type="GO" id="GO:0005886">
    <property type="term" value="C:plasma membrane"/>
    <property type="evidence" value="ECO:0007669"/>
    <property type="project" value="TreeGrafter"/>
</dbReference>
<dbReference type="Gene3D" id="1.20.1420.30">
    <property type="entry name" value="NCX, central ion-binding region"/>
    <property type="match status" value="1"/>
</dbReference>
<dbReference type="InterPro" id="IPR052946">
    <property type="entry name" value="Alkaline_pH_Ca-Antiporter"/>
</dbReference>
<feature type="transmembrane region" description="Helical" evidence="5">
    <location>
        <begin position="12"/>
        <end position="30"/>
    </location>
</feature>
<evidence type="ECO:0000256" key="1">
    <source>
        <dbReference type="ARBA" id="ARBA00004141"/>
    </source>
</evidence>
<dbReference type="GO" id="GO:0015386">
    <property type="term" value="F:potassium:proton antiporter activity"/>
    <property type="evidence" value="ECO:0007669"/>
    <property type="project" value="TreeGrafter"/>
</dbReference>
<keyword evidence="2 5" id="KW-0812">Transmembrane</keyword>
<protein>
    <submittedName>
        <fullName evidence="7">Sodium:proton exchanger</fullName>
    </submittedName>
</protein>
<feature type="transmembrane region" description="Helical" evidence="5">
    <location>
        <begin position="140"/>
        <end position="158"/>
    </location>
</feature>
<dbReference type="EMBL" id="DLUI01000044">
    <property type="protein sequence ID" value="DAB39072.1"/>
    <property type="molecule type" value="Genomic_DNA"/>
</dbReference>
<evidence type="ECO:0000259" key="6">
    <source>
        <dbReference type="Pfam" id="PF01699"/>
    </source>
</evidence>
<dbReference type="Pfam" id="PF01699">
    <property type="entry name" value="Na_Ca_ex"/>
    <property type="match status" value="2"/>
</dbReference>
<comment type="subcellular location">
    <subcellularLocation>
        <location evidence="1">Membrane</location>
        <topology evidence="1">Multi-pass membrane protein</topology>
    </subcellularLocation>
</comment>
<feature type="domain" description="Sodium/calcium exchanger membrane region" evidence="6">
    <location>
        <begin position="240"/>
        <end position="380"/>
    </location>
</feature>
<gene>
    <name evidence="7" type="ORF">CFH83_02725</name>
</gene>
<feature type="domain" description="Sodium/calcium exchanger membrane region" evidence="6">
    <location>
        <begin position="35"/>
        <end position="191"/>
    </location>
</feature>
<dbReference type="InterPro" id="IPR004837">
    <property type="entry name" value="NaCa_Exmemb"/>
</dbReference>
<dbReference type="GO" id="GO:0015385">
    <property type="term" value="F:sodium:proton antiporter activity"/>
    <property type="evidence" value="ECO:0007669"/>
    <property type="project" value="TreeGrafter"/>
</dbReference>
<feature type="transmembrane region" description="Helical" evidence="5">
    <location>
        <begin position="36"/>
        <end position="55"/>
    </location>
</feature>
<comment type="caution">
    <text evidence="7">The sequence shown here is derived from an EMBL/GenBank/DDBJ whole genome shotgun (WGS) entry which is preliminary data.</text>
</comment>
<name>A0A2D3WCN6_9BACT</name>
<sequence>MDRRIRYFIEDYWDIFIGIISIALAFIFHAQHDSLMATLFAAVGIAALSLTVAEVADILSERLQEPYGSFVLTFSAVAVEIILLYVILLEVKHSPEVLETVKGGIISAVIVDLNVLLGLAVFLGGLAYTQQQHNKETSSAYSTVLFVASSALLVPGLLSHTEHGSESLTQVSHLIAGVLLFFYIIIFIFQTRTHTHFFKATARSRFFRLKRKLQEEEDAEIDENETSDYIFEHLSTAFNFGVIFFFIAIIAFGAEIFAGEGVHIAKEYGISAGLAGLVIAIISVSPEIFTAVRAARNDQIQRVVNIAMGASTVSIILTVPILMMLAYFSGINLTLDFNPLQIGALLLTILLVWKTTDEGETNYFEGASHMMFFLSYAIIAAYY</sequence>
<reference evidence="7 8" key="1">
    <citation type="journal article" date="2017" name="Front. Microbiol.">
        <title>Comparative Genomic Analysis of the Class Epsilonproteobacteria and Proposed Reclassification to Epsilonbacteraeota (phyl. nov.).</title>
        <authorList>
            <person name="Waite D.W."/>
            <person name="Vanwonterghem I."/>
            <person name="Rinke C."/>
            <person name="Parks D.H."/>
            <person name="Zhang Y."/>
            <person name="Takai K."/>
            <person name="Sievert S.M."/>
            <person name="Simon J."/>
            <person name="Campbell B.J."/>
            <person name="Hanson T.E."/>
            <person name="Woyke T."/>
            <person name="Klotz M.G."/>
            <person name="Hugenholtz P."/>
        </authorList>
    </citation>
    <scope>NUCLEOTIDE SEQUENCE [LARGE SCALE GENOMIC DNA]</scope>
    <source>
        <strain evidence="7">UBA12443</strain>
    </source>
</reference>
<organism evidence="7 8">
    <name type="scientific">Sulfuricurvum kujiense</name>
    <dbReference type="NCBI Taxonomy" id="148813"/>
    <lineage>
        <taxon>Bacteria</taxon>
        <taxon>Pseudomonadati</taxon>
        <taxon>Campylobacterota</taxon>
        <taxon>Epsilonproteobacteria</taxon>
        <taxon>Campylobacterales</taxon>
        <taxon>Sulfurimonadaceae</taxon>
        <taxon>Sulfuricurvum</taxon>
    </lineage>
</organism>
<keyword evidence="4 5" id="KW-0472">Membrane</keyword>
<proteinExistence type="predicted"/>
<evidence type="ECO:0000256" key="3">
    <source>
        <dbReference type="ARBA" id="ARBA00022989"/>
    </source>
</evidence>
<evidence type="ECO:0000256" key="5">
    <source>
        <dbReference type="SAM" id="Phobius"/>
    </source>
</evidence>
<keyword evidence="3 5" id="KW-1133">Transmembrane helix</keyword>
<feature type="transmembrane region" description="Helical" evidence="5">
    <location>
        <begin position="237"/>
        <end position="258"/>
    </location>
</feature>
<evidence type="ECO:0000313" key="7">
    <source>
        <dbReference type="EMBL" id="DAB39072.1"/>
    </source>
</evidence>
<feature type="transmembrane region" description="Helical" evidence="5">
    <location>
        <begin position="340"/>
        <end position="356"/>
    </location>
</feature>
<dbReference type="AlphaFoldDB" id="A0A2D3WCN6"/>
<dbReference type="PANTHER" id="PTHR37958:SF1">
    <property type="entry name" value="SODIUM-POTASSIUM_PROTON ANTIPORTER CHAA"/>
    <property type="match status" value="1"/>
</dbReference>
<dbReference type="InterPro" id="IPR044880">
    <property type="entry name" value="NCX_ion-bd_dom_sf"/>
</dbReference>
<dbReference type="PANTHER" id="PTHR37958">
    <property type="entry name" value="SODIUM-POTASSIUM/PROTON ANTIPORTER CHAA"/>
    <property type="match status" value="1"/>
</dbReference>
<accession>A0A2D3WCN6</accession>
<dbReference type="Proteomes" id="UP000228859">
    <property type="component" value="Unassembled WGS sequence"/>
</dbReference>
<dbReference type="RefSeq" id="WP_294894069.1">
    <property type="nucleotide sequence ID" value="NZ_DLUI01000044.1"/>
</dbReference>
<feature type="transmembrane region" description="Helical" evidence="5">
    <location>
        <begin position="170"/>
        <end position="189"/>
    </location>
</feature>